<dbReference type="KEGG" id="pca:Pcar_3237"/>
<keyword evidence="3" id="KW-1185">Reference proteome</keyword>
<reference evidence="2 3" key="2">
    <citation type="journal article" date="2012" name="BMC Genomics">
        <title>The genome of Pelobacter carbinolicus reveals surprising metabolic capabilities and physiological features.</title>
        <authorList>
            <person name="Aklujkar M."/>
            <person name="Haveman S.A."/>
            <person name="Didonato R.Jr."/>
            <person name="Chertkov O."/>
            <person name="Han C.S."/>
            <person name="Land M.L."/>
            <person name="Brown P."/>
            <person name="Lovley D.R."/>
        </authorList>
    </citation>
    <scope>NUCLEOTIDE SEQUENCE [LARGE SCALE GENOMIC DNA]</scope>
    <source>
        <strain evidence="3">DSM 2380 / NBRC 103641 / GraBd1</strain>
    </source>
</reference>
<name>Q0C6T0_SYNC1</name>
<dbReference type="Proteomes" id="UP000002534">
    <property type="component" value="Chromosome"/>
</dbReference>
<dbReference type="EMBL" id="CP000142">
    <property type="protein sequence ID" value="ABI81857.1"/>
    <property type="molecule type" value="Genomic_DNA"/>
</dbReference>
<dbReference type="STRING" id="338963.Pcar_3237"/>
<accession>Q0C6T0</accession>
<reference evidence="3" key="1">
    <citation type="submission" date="2005-10" db="EMBL/GenBank/DDBJ databases">
        <title>Complete sequence of Pelobacter carbinolicus DSM 2380.</title>
        <authorList>
            <person name="Copeland A."/>
            <person name="Lucas S."/>
            <person name="Lapidus A."/>
            <person name="Barry K."/>
            <person name="Detter J.C."/>
            <person name="Glavina T."/>
            <person name="Hammon N."/>
            <person name="Israni S."/>
            <person name="Pitluck S."/>
            <person name="Chertkov O."/>
            <person name="Schmutz J."/>
            <person name="Larimer F."/>
            <person name="Land M."/>
            <person name="Kyrpides N."/>
            <person name="Ivanova N."/>
            <person name="Richardson P."/>
        </authorList>
    </citation>
    <scope>NUCLEOTIDE SEQUENCE [LARGE SCALE GENOMIC DNA]</scope>
    <source>
        <strain evidence="3">DSM 2380 / NBRC 103641 / GraBd1</strain>
    </source>
</reference>
<dbReference type="HOGENOM" id="CLU_2524568_0_0_7"/>
<proteinExistence type="predicted"/>
<evidence type="ECO:0000313" key="3">
    <source>
        <dbReference type="Proteomes" id="UP000002534"/>
    </source>
</evidence>
<organism evidence="2 3">
    <name type="scientific">Syntrophotalea carbinolica (strain DSM 2380 / NBRC 103641 / GraBd1)</name>
    <name type="common">Pelobacter carbinolicus</name>
    <dbReference type="NCBI Taxonomy" id="338963"/>
    <lineage>
        <taxon>Bacteria</taxon>
        <taxon>Pseudomonadati</taxon>
        <taxon>Thermodesulfobacteriota</taxon>
        <taxon>Desulfuromonadia</taxon>
        <taxon>Desulfuromonadales</taxon>
        <taxon>Syntrophotaleaceae</taxon>
        <taxon>Syntrophotalea</taxon>
    </lineage>
</organism>
<evidence type="ECO:0000313" key="2">
    <source>
        <dbReference type="EMBL" id="ABI81857.1"/>
    </source>
</evidence>
<gene>
    <name evidence="2" type="ordered locus">Pcar_3237</name>
</gene>
<dbReference type="AlphaFoldDB" id="Q0C6T0"/>
<protein>
    <submittedName>
        <fullName evidence="2">Uncharacterized protein</fullName>
    </submittedName>
</protein>
<evidence type="ECO:0000256" key="1">
    <source>
        <dbReference type="SAM" id="MobiDB-lite"/>
    </source>
</evidence>
<sequence>MRRDANLKQNNSTDLRNLPERMTGNTRDTVAAKPWTSIPATPPQPYISLTSNAPRSATPPLTCMAAERMAQGENIVLWALTGPW</sequence>
<feature type="region of interest" description="Disordered" evidence="1">
    <location>
        <begin position="1"/>
        <end position="56"/>
    </location>
</feature>